<organism evidence="2 3">
    <name type="scientific">Weissella coleopterorum</name>
    <dbReference type="NCBI Taxonomy" id="2714949"/>
    <lineage>
        <taxon>Bacteria</taxon>
        <taxon>Bacillati</taxon>
        <taxon>Bacillota</taxon>
        <taxon>Bacilli</taxon>
        <taxon>Lactobacillales</taxon>
        <taxon>Lactobacillaceae</taxon>
        <taxon>Weissella</taxon>
    </lineage>
</organism>
<accession>A0A6G8AYK9</accession>
<dbReference type="GO" id="GO:0003700">
    <property type="term" value="F:DNA-binding transcription factor activity"/>
    <property type="evidence" value="ECO:0007669"/>
    <property type="project" value="InterPro"/>
</dbReference>
<dbReference type="SUPFAM" id="SSF46785">
    <property type="entry name" value="Winged helix' DNA-binding domain"/>
    <property type="match status" value="1"/>
</dbReference>
<dbReference type="InterPro" id="IPR036388">
    <property type="entry name" value="WH-like_DNA-bd_sf"/>
</dbReference>
<evidence type="ECO:0000313" key="2">
    <source>
        <dbReference type="EMBL" id="QIL50049.1"/>
    </source>
</evidence>
<dbReference type="InterPro" id="IPR036390">
    <property type="entry name" value="WH_DNA-bd_sf"/>
</dbReference>
<dbReference type="Pfam" id="PF01047">
    <property type="entry name" value="MarR"/>
    <property type="match status" value="1"/>
</dbReference>
<dbReference type="Proteomes" id="UP000500741">
    <property type="component" value="Chromosome"/>
</dbReference>
<gene>
    <name evidence="2" type="ORF">G7084_01170</name>
</gene>
<dbReference type="Gene3D" id="6.10.250.2360">
    <property type="match status" value="1"/>
</dbReference>
<protein>
    <submittedName>
        <fullName evidence="2">MarR family transcriptional regulator</fullName>
    </submittedName>
</protein>
<evidence type="ECO:0000313" key="3">
    <source>
        <dbReference type="Proteomes" id="UP000500741"/>
    </source>
</evidence>
<feature type="domain" description="HTH marR-type" evidence="1">
    <location>
        <begin position="31"/>
        <end position="136"/>
    </location>
</feature>
<dbReference type="Gene3D" id="6.10.140.1680">
    <property type="match status" value="1"/>
</dbReference>
<sequence length="153" mass="17058">MNQQVENKAIQIDTLLNQLHTVAEQQREILFGTVQSDITTTQGHILMLLNQKGPQTNKELAEALQVSRAAITKAMKGLQTSECNCVIPVLDAKDARLIRFTVNHQGAIFAKLHGEQHAATLAVYEKIMQEFSSSEQQVIGRFITALDECLQEE</sequence>
<dbReference type="RefSeq" id="WP_166009272.1">
    <property type="nucleotide sequence ID" value="NZ_CP049888.1"/>
</dbReference>
<keyword evidence="3" id="KW-1185">Reference proteome</keyword>
<reference evidence="2 3" key="1">
    <citation type="submission" date="2020-03" db="EMBL/GenBank/DDBJ databases">
        <title>Weissella sp. nov., isolated from Cybister lewisianus.</title>
        <authorList>
            <person name="Hyun D.-W."/>
            <person name="Bae J.-W."/>
        </authorList>
    </citation>
    <scope>NUCLEOTIDE SEQUENCE [LARGE SCALE GENOMIC DNA]</scope>
    <source>
        <strain evidence="2 3">HDW19</strain>
    </source>
</reference>
<dbReference type="KEGG" id="wco:G7084_01170"/>
<dbReference type="AlphaFoldDB" id="A0A6G8AYK9"/>
<dbReference type="SMART" id="SM00347">
    <property type="entry name" value="HTH_MARR"/>
    <property type="match status" value="1"/>
</dbReference>
<evidence type="ECO:0000259" key="1">
    <source>
        <dbReference type="SMART" id="SM00347"/>
    </source>
</evidence>
<proteinExistence type="predicted"/>
<dbReference type="Gene3D" id="1.10.10.10">
    <property type="entry name" value="Winged helix-like DNA-binding domain superfamily/Winged helix DNA-binding domain"/>
    <property type="match status" value="1"/>
</dbReference>
<dbReference type="EMBL" id="CP049888">
    <property type="protein sequence ID" value="QIL50049.1"/>
    <property type="molecule type" value="Genomic_DNA"/>
</dbReference>
<name>A0A6G8AYK9_9LACO</name>
<dbReference type="InterPro" id="IPR000835">
    <property type="entry name" value="HTH_MarR-typ"/>
</dbReference>